<gene>
    <name evidence="2" type="ORF">MAR_006166</name>
</gene>
<reference evidence="2" key="1">
    <citation type="submission" date="2022-11" db="EMBL/GenBank/DDBJ databases">
        <title>Centuries of genome instability and evolution in soft-shell clam transmissible cancer (bioRxiv).</title>
        <authorList>
            <person name="Hart S.F.M."/>
            <person name="Yonemitsu M.A."/>
            <person name="Giersch R.M."/>
            <person name="Beal B.F."/>
            <person name="Arriagada G."/>
            <person name="Davis B.W."/>
            <person name="Ostrander E.A."/>
            <person name="Goff S.P."/>
            <person name="Metzger M.J."/>
        </authorList>
    </citation>
    <scope>NUCLEOTIDE SEQUENCE</scope>
    <source>
        <strain evidence="2">MELC-2E11</strain>
        <tissue evidence="2">Siphon/mantle</tissue>
    </source>
</reference>
<keyword evidence="3" id="KW-1185">Reference proteome</keyword>
<evidence type="ECO:0008006" key="4">
    <source>
        <dbReference type="Google" id="ProtNLM"/>
    </source>
</evidence>
<evidence type="ECO:0000256" key="1">
    <source>
        <dbReference type="SAM" id="MobiDB-lite"/>
    </source>
</evidence>
<feature type="region of interest" description="Disordered" evidence="1">
    <location>
        <begin position="1"/>
        <end position="110"/>
    </location>
</feature>
<feature type="compositionally biased region" description="Polar residues" evidence="1">
    <location>
        <begin position="57"/>
        <end position="70"/>
    </location>
</feature>
<name>A0ABY7DF95_MYAAR</name>
<accession>A0ABY7DF95</accession>
<proteinExistence type="predicted"/>
<feature type="compositionally biased region" description="Basic and acidic residues" evidence="1">
    <location>
        <begin position="86"/>
        <end position="95"/>
    </location>
</feature>
<dbReference type="PANTHER" id="PTHR11505">
    <property type="entry name" value="L1 TRANSPOSABLE ELEMENT-RELATED"/>
    <property type="match status" value="1"/>
</dbReference>
<evidence type="ECO:0000313" key="3">
    <source>
        <dbReference type="Proteomes" id="UP001164746"/>
    </source>
</evidence>
<sequence>MQLLSMKRGQRKSVCLQRVLEQSFEPKQTSSRHQKSSGVEPNPGPATARGRGGQRCAASTTATDPLSVSTAGAMGGPDFQQQPSARGDRATRRSELPLSQTSVSTWLQTGNSRDVESLAGFSEDVHGDTDVRDSEPGSELTMTEILLEIRRDVKNMDRKFDTLKKSVADLKKENLVLKEHNIKLSAEVNTLTKKMSIVEESVTSSDLRSEQIEMQLKKNNLKLFNVAESPNEIAAELDDNVRKLVRDDLGIDNSNMSFEDMHRLPGKQSPRPVHVHFANYIDRKTVLSKFRTKRKSTNLPCRISEDLPQRISKARTDLFPFFKECIDSGKLAYFKLDKLVVDGKMYTYCKDSKSPILASK</sequence>
<evidence type="ECO:0000313" key="2">
    <source>
        <dbReference type="EMBL" id="WAQ93695.1"/>
    </source>
</evidence>
<organism evidence="2 3">
    <name type="scientific">Mya arenaria</name>
    <name type="common">Soft-shell clam</name>
    <dbReference type="NCBI Taxonomy" id="6604"/>
    <lineage>
        <taxon>Eukaryota</taxon>
        <taxon>Metazoa</taxon>
        <taxon>Spiralia</taxon>
        <taxon>Lophotrochozoa</taxon>
        <taxon>Mollusca</taxon>
        <taxon>Bivalvia</taxon>
        <taxon>Autobranchia</taxon>
        <taxon>Heteroconchia</taxon>
        <taxon>Euheterodonta</taxon>
        <taxon>Imparidentia</taxon>
        <taxon>Neoheterodontei</taxon>
        <taxon>Myida</taxon>
        <taxon>Myoidea</taxon>
        <taxon>Myidae</taxon>
        <taxon>Mya</taxon>
    </lineage>
</organism>
<dbReference type="Proteomes" id="UP001164746">
    <property type="component" value="Chromosome 1"/>
</dbReference>
<protein>
    <recommendedName>
        <fullName evidence="4">Transposase</fullName>
    </recommendedName>
</protein>
<dbReference type="InterPro" id="IPR004244">
    <property type="entry name" value="Transposase_22"/>
</dbReference>
<dbReference type="Gene3D" id="3.30.70.1820">
    <property type="entry name" value="L1 transposable element, RRM domain"/>
    <property type="match status" value="1"/>
</dbReference>
<dbReference type="EMBL" id="CP111012">
    <property type="protein sequence ID" value="WAQ93695.1"/>
    <property type="molecule type" value="Genomic_DNA"/>
</dbReference>
<feature type="compositionally biased region" description="Polar residues" evidence="1">
    <location>
        <begin position="97"/>
        <end position="110"/>
    </location>
</feature>